<gene>
    <name evidence="2" type="ORF">H0266_03155</name>
</gene>
<keyword evidence="1" id="KW-0812">Transmembrane</keyword>
<keyword evidence="1" id="KW-1133">Transmembrane helix</keyword>
<sequence>METQSKQSEQAWSEVVTPLLNGETNRENAEKLSTMLEFLSAKDHETWIQEQIVSMEEQVRNVYIPADQIEQQWNELLPILPVVEDQSLVSQTDTLMDQLVIRDHVQNRQEILKALKEMKERESFQLDALVWTAIVIGGTIILTLFYVAVRRWLASKKTQSQKSENS</sequence>
<dbReference type="RefSeq" id="WP_181470921.1">
    <property type="nucleotide sequence ID" value="NZ_JACEFG010000001.1"/>
</dbReference>
<dbReference type="Proteomes" id="UP000571017">
    <property type="component" value="Unassembled WGS sequence"/>
</dbReference>
<proteinExistence type="predicted"/>
<dbReference type="EMBL" id="JACEFG010000001">
    <property type="protein sequence ID" value="MBA2173891.1"/>
    <property type="molecule type" value="Genomic_DNA"/>
</dbReference>
<keyword evidence="1" id="KW-0472">Membrane</keyword>
<keyword evidence="3" id="KW-1185">Reference proteome</keyword>
<name>A0A838CPM4_9BACI</name>
<dbReference type="Pfam" id="PF09577">
    <property type="entry name" value="Spore_YpjB"/>
    <property type="match status" value="1"/>
</dbReference>
<evidence type="ECO:0008006" key="4">
    <source>
        <dbReference type="Google" id="ProtNLM"/>
    </source>
</evidence>
<dbReference type="InterPro" id="IPR014231">
    <property type="entry name" value="Spore_YpjB"/>
</dbReference>
<feature type="transmembrane region" description="Helical" evidence="1">
    <location>
        <begin position="128"/>
        <end position="149"/>
    </location>
</feature>
<dbReference type="AlphaFoldDB" id="A0A838CPM4"/>
<organism evidence="2 3">
    <name type="scientific">Halobacillus locisalis</name>
    <dbReference type="NCBI Taxonomy" id="220753"/>
    <lineage>
        <taxon>Bacteria</taxon>
        <taxon>Bacillati</taxon>
        <taxon>Bacillota</taxon>
        <taxon>Bacilli</taxon>
        <taxon>Bacillales</taxon>
        <taxon>Bacillaceae</taxon>
        <taxon>Halobacillus</taxon>
    </lineage>
</organism>
<evidence type="ECO:0000256" key="1">
    <source>
        <dbReference type="SAM" id="Phobius"/>
    </source>
</evidence>
<evidence type="ECO:0000313" key="3">
    <source>
        <dbReference type="Proteomes" id="UP000571017"/>
    </source>
</evidence>
<evidence type="ECO:0000313" key="2">
    <source>
        <dbReference type="EMBL" id="MBA2173891.1"/>
    </source>
</evidence>
<protein>
    <recommendedName>
        <fullName evidence="4">Sporulation protein YpjB</fullName>
    </recommendedName>
</protein>
<accession>A0A838CPM4</accession>
<reference evidence="2 3" key="1">
    <citation type="journal article" date="2004" name="Extremophiles">
        <title>Halobacillus locisalis sp. nov., a halophilic bacterium isolated from a marine solar saltern of the Yellow Sea in Korea.</title>
        <authorList>
            <person name="Yoon J.H."/>
            <person name="Kang K.H."/>
            <person name="Oh T.K."/>
            <person name="Park Y.H."/>
        </authorList>
    </citation>
    <scope>NUCLEOTIDE SEQUENCE [LARGE SCALE GENOMIC DNA]</scope>
    <source>
        <strain evidence="2 3">KCTC 3788</strain>
    </source>
</reference>
<comment type="caution">
    <text evidence="2">The sequence shown here is derived from an EMBL/GenBank/DDBJ whole genome shotgun (WGS) entry which is preliminary data.</text>
</comment>